<name>A0A0R0LYZ9_9MICR</name>
<evidence type="ECO:0000313" key="1">
    <source>
        <dbReference type="EMBL" id="KRH94344.1"/>
    </source>
</evidence>
<dbReference type="AlphaFoldDB" id="A0A0R0LYZ9"/>
<accession>A0A0R0LYZ9</accession>
<dbReference type="VEuPathDB" id="MicrosporidiaDB:M153_2910006577"/>
<organism evidence="1 2">
    <name type="scientific">Pseudoloma neurophilia</name>
    <dbReference type="NCBI Taxonomy" id="146866"/>
    <lineage>
        <taxon>Eukaryota</taxon>
        <taxon>Fungi</taxon>
        <taxon>Fungi incertae sedis</taxon>
        <taxon>Microsporidia</taxon>
        <taxon>Pseudoloma</taxon>
    </lineage>
</organism>
<sequence>MSILDQTEKVNLILIENDIKIYEILKNIILCLKTEKHHYQKFYNGHHEQIIVNYFEYRLFNKETVIKLEVQDKISEVLLIESRFSNETAAKSDNQHIQSNFSSILNENQDFFINLNKISQINQITGKNKNKNHIQSNKSPSRGRNWKITDDHFPFLSKKLFEQLIHILKTMLLPSQIISKYQDFIMNVLEYASTYESKNNILELLNVRCDDLNLNFDVFQNIFKVYSEQNKNDQTKSETTLQTCLQIMSKIVKNDSDFDFQFYMQYFMIFSKNTLQELFWLYSRWFFSLTEEIENIQIILNDDVNFEKFLRLKNGLMKRHGNQIDKHLENILVLCQETASIHDKRLLQSCKLLHLFFPETSARIPIQTMIKIISVNQSFEAKMVLFLSISNCDDKKLNFVQEFSQDIIRSISEKMRFARYDYELILFLKLFDLMMPEILFKYDLWNRIPLLEILSLILEQEQPAEMIRISIKLICKLLIVDEYARDVFFKKKMMMKLFHISNTFKKEYLLLLLNFSFRSTFDEKLKVVTHLKPFFDKIINSDNDIIIILGILQNILGCEPEESVQILQEMFTVQFFTEFISKTIDRAVKTKNKALFLPSIHILTAVVKNLEFDLSNICNFKVLDNVFHDLDSRISMINLFINLTVNKTVNDILFVNNSGLFLDIINLCCKYRQDQSIPAYMVNDLTENLKSIQKLKRL</sequence>
<keyword evidence="2" id="KW-1185">Reference proteome</keyword>
<comment type="caution">
    <text evidence="1">The sequence shown here is derived from an EMBL/GenBank/DDBJ whole genome shotgun (WGS) entry which is preliminary data.</text>
</comment>
<reference evidence="1 2" key="1">
    <citation type="submission" date="2015-07" db="EMBL/GenBank/DDBJ databases">
        <title>The genome of Pseudoloma neurophilia, a relevant intracellular parasite of the zebrafish.</title>
        <authorList>
            <person name="Ndikumana S."/>
            <person name="Pelin A."/>
            <person name="Sanders J."/>
            <person name="Corradi N."/>
        </authorList>
    </citation>
    <scope>NUCLEOTIDE SEQUENCE [LARGE SCALE GENOMIC DNA]</scope>
    <source>
        <strain evidence="1 2">MK1</strain>
    </source>
</reference>
<dbReference type="Proteomes" id="UP000051530">
    <property type="component" value="Unassembled WGS sequence"/>
</dbReference>
<dbReference type="EMBL" id="LGUB01000091">
    <property type="protein sequence ID" value="KRH94344.1"/>
    <property type="molecule type" value="Genomic_DNA"/>
</dbReference>
<gene>
    <name evidence="1" type="ORF">M153_2910006577</name>
</gene>
<protein>
    <submittedName>
        <fullName evidence="1">Uncharacterized protein</fullName>
    </submittedName>
</protein>
<evidence type="ECO:0000313" key="2">
    <source>
        <dbReference type="Proteomes" id="UP000051530"/>
    </source>
</evidence>
<proteinExistence type="predicted"/>